<dbReference type="PANTHER" id="PTHR11461:SF211">
    <property type="entry name" value="GH10112P-RELATED"/>
    <property type="match status" value="1"/>
</dbReference>
<dbReference type="Gene3D" id="2.30.39.10">
    <property type="entry name" value="Alpha-1-antitrypsin, domain 1"/>
    <property type="match status" value="1"/>
</dbReference>
<dbReference type="InterPro" id="IPR000215">
    <property type="entry name" value="Serpin_fam"/>
</dbReference>
<feature type="domain" description="Serpin" evidence="3">
    <location>
        <begin position="50"/>
        <end position="409"/>
    </location>
</feature>
<dbReference type="Pfam" id="PF00079">
    <property type="entry name" value="Serpin"/>
    <property type="match status" value="1"/>
</dbReference>
<accession>A0A1M6JRD7</accession>
<feature type="signal peptide" evidence="2">
    <location>
        <begin position="1"/>
        <end position="21"/>
    </location>
</feature>
<evidence type="ECO:0000313" key="5">
    <source>
        <dbReference type="Proteomes" id="UP000184050"/>
    </source>
</evidence>
<keyword evidence="2" id="KW-0732">Signal</keyword>
<dbReference type="InterPro" id="IPR023796">
    <property type="entry name" value="Serpin_dom"/>
</dbReference>
<evidence type="ECO:0000313" key="4">
    <source>
        <dbReference type="EMBL" id="SHJ49279.1"/>
    </source>
</evidence>
<dbReference type="InterPro" id="IPR023795">
    <property type="entry name" value="Serpin_CS"/>
</dbReference>
<sequence>MKTIILLLLAFMLTSISSCQKNDVQPPENNIIDLDEKSAKLIEADNEFGLEMFQKVREDNDDENIMISPLSISVALAMAYKGADGDTKTEMEKAMKLNGLTTDEINTSYKMLISALQSLDEDVFFEIANAIFYADIMEVKPGFLDVNKTVYEAEIERLDFSSPGAVNTINDWVTEKTNDKITKIIELLDPLDRMVLLNAIYFNGIWTNEFDEEGTHELDFNKPDGTTIKVPMMNKLENLDYTANSLFKAIKMPYGNGQYNMVIFLPETGKNSQNVIDELSAASWKKWMDEFEKTDRVDITMPRFKFEFEAGLNDLLKKMGMQKAFIPEVADFSKISDVELYISAVKHKSFIDVNETGTEAAAVTSITFTTTSIGNEPQKVPFFVNKPFVFAITENNTDAILFIGEVQNPEYDE</sequence>
<comment type="similarity">
    <text evidence="1">Belongs to the serpin family.</text>
</comment>
<dbReference type="PROSITE" id="PS00284">
    <property type="entry name" value="SERPIN"/>
    <property type="match status" value="1"/>
</dbReference>
<dbReference type="RefSeq" id="WP_073170269.1">
    <property type="nucleotide sequence ID" value="NZ_FQZE01000021.1"/>
</dbReference>
<reference evidence="4 5" key="1">
    <citation type="submission" date="2016-11" db="EMBL/GenBank/DDBJ databases">
        <authorList>
            <person name="Jaros S."/>
            <person name="Januszkiewicz K."/>
            <person name="Wedrychowicz H."/>
        </authorList>
    </citation>
    <scope>NUCLEOTIDE SEQUENCE [LARGE SCALE GENOMIC DNA]</scope>
    <source>
        <strain evidence="4 5">DSM 27063</strain>
    </source>
</reference>
<dbReference type="EMBL" id="FQZE01000021">
    <property type="protein sequence ID" value="SHJ49279.1"/>
    <property type="molecule type" value="Genomic_DNA"/>
</dbReference>
<dbReference type="STRING" id="1168035.SAMN05444280_1213"/>
<gene>
    <name evidence="4" type="ORF">SAMN05444280_1213</name>
</gene>
<dbReference type="InterPro" id="IPR042185">
    <property type="entry name" value="Serpin_sf_2"/>
</dbReference>
<dbReference type="PROSITE" id="PS51257">
    <property type="entry name" value="PROKAR_LIPOPROTEIN"/>
    <property type="match status" value="1"/>
</dbReference>
<dbReference type="CDD" id="cd19588">
    <property type="entry name" value="serpin_miropin-like"/>
    <property type="match status" value="1"/>
</dbReference>
<protein>
    <submittedName>
        <fullName evidence="4">Serpin B</fullName>
    </submittedName>
</protein>
<dbReference type="InterPro" id="IPR036186">
    <property type="entry name" value="Serpin_sf"/>
</dbReference>
<dbReference type="InterPro" id="IPR042178">
    <property type="entry name" value="Serpin_sf_1"/>
</dbReference>
<feature type="chain" id="PRO_5013246231" evidence="2">
    <location>
        <begin position="22"/>
        <end position="413"/>
    </location>
</feature>
<name>A0A1M6JRD7_9BACT</name>
<evidence type="ECO:0000256" key="1">
    <source>
        <dbReference type="RuleBase" id="RU000411"/>
    </source>
</evidence>
<dbReference type="SUPFAM" id="SSF56574">
    <property type="entry name" value="Serpins"/>
    <property type="match status" value="1"/>
</dbReference>
<dbReference type="GO" id="GO:0004867">
    <property type="term" value="F:serine-type endopeptidase inhibitor activity"/>
    <property type="evidence" value="ECO:0007669"/>
    <property type="project" value="InterPro"/>
</dbReference>
<keyword evidence="5" id="KW-1185">Reference proteome</keyword>
<dbReference type="GO" id="GO:0005615">
    <property type="term" value="C:extracellular space"/>
    <property type="evidence" value="ECO:0007669"/>
    <property type="project" value="InterPro"/>
</dbReference>
<dbReference type="OrthoDB" id="9764871at2"/>
<organism evidence="4 5">
    <name type="scientific">Tangfeifania diversioriginum</name>
    <dbReference type="NCBI Taxonomy" id="1168035"/>
    <lineage>
        <taxon>Bacteria</taxon>
        <taxon>Pseudomonadati</taxon>
        <taxon>Bacteroidota</taxon>
        <taxon>Bacteroidia</taxon>
        <taxon>Marinilabiliales</taxon>
        <taxon>Prolixibacteraceae</taxon>
        <taxon>Tangfeifania</taxon>
    </lineage>
</organism>
<dbReference type="Proteomes" id="UP000184050">
    <property type="component" value="Unassembled WGS sequence"/>
</dbReference>
<dbReference type="Gene3D" id="3.30.497.10">
    <property type="entry name" value="Antithrombin, subunit I, domain 2"/>
    <property type="match status" value="1"/>
</dbReference>
<dbReference type="SMART" id="SM00093">
    <property type="entry name" value="SERPIN"/>
    <property type="match status" value="1"/>
</dbReference>
<dbReference type="AlphaFoldDB" id="A0A1M6JRD7"/>
<evidence type="ECO:0000256" key="2">
    <source>
        <dbReference type="SAM" id="SignalP"/>
    </source>
</evidence>
<evidence type="ECO:0000259" key="3">
    <source>
        <dbReference type="SMART" id="SM00093"/>
    </source>
</evidence>
<dbReference type="PANTHER" id="PTHR11461">
    <property type="entry name" value="SERINE PROTEASE INHIBITOR, SERPIN"/>
    <property type="match status" value="1"/>
</dbReference>
<proteinExistence type="inferred from homology"/>